<accession>A0A059AJ61</accession>
<dbReference type="eggNOG" id="ENOG502R4BG">
    <property type="taxonomic scope" value="Eukaryota"/>
</dbReference>
<reference evidence="2" key="1">
    <citation type="submission" date="2013-07" db="EMBL/GenBank/DDBJ databases">
        <title>The genome of Eucalyptus grandis.</title>
        <authorList>
            <person name="Schmutz J."/>
            <person name="Hayes R."/>
            <person name="Myburg A."/>
            <person name="Tuskan G."/>
            <person name="Grattapaglia D."/>
            <person name="Rokhsar D.S."/>
        </authorList>
    </citation>
    <scope>NUCLEOTIDE SEQUENCE</scope>
    <source>
        <tissue evidence="2">Leaf extractions</tissue>
    </source>
</reference>
<dbReference type="InParanoid" id="A0A059AJ61"/>
<gene>
    <name evidence="2" type="ORF">EUGRSUZ_I00030</name>
</gene>
<protein>
    <submittedName>
        <fullName evidence="2">Uncharacterized protein</fullName>
    </submittedName>
</protein>
<proteinExistence type="predicted"/>
<dbReference type="AlphaFoldDB" id="A0A059AJ61"/>
<dbReference type="EMBL" id="KK198761">
    <property type="protein sequence ID" value="KCW54047.1"/>
    <property type="molecule type" value="Genomic_DNA"/>
</dbReference>
<evidence type="ECO:0000256" key="1">
    <source>
        <dbReference type="SAM" id="MobiDB-lite"/>
    </source>
</evidence>
<evidence type="ECO:0000313" key="2">
    <source>
        <dbReference type="EMBL" id="KCW54047.1"/>
    </source>
</evidence>
<dbReference type="Gramene" id="KCW54047">
    <property type="protein sequence ID" value="KCW54047"/>
    <property type="gene ID" value="EUGRSUZ_I00030"/>
</dbReference>
<name>A0A059AJ61_EUCGR</name>
<feature type="region of interest" description="Disordered" evidence="1">
    <location>
        <begin position="234"/>
        <end position="259"/>
    </location>
</feature>
<organism evidence="2">
    <name type="scientific">Eucalyptus grandis</name>
    <name type="common">Flooded gum</name>
    <dbReference type="NCBI Taxonomy" id="71139"/>
    <lineage>
        <taxon>Eukaryota</taxon>
        <taxon>Viridiplantae</taxon>
        <taxon>Streptophyta</taxon>
        <taxon>Embryophyta</taxon>
        <taxon>Tracheophyta</taxon>
        <taxon>Spermatophyta</taxon>
        <taxon>Magnoliopsida</taxon>
        <taxon>eudicotyledons</taxon>
        <taxon>Gunneridae</taxon>
        <taxon>Pentapetalae</taxon>
        <taxon>rosids</taxon>
        <taxon>malvids</taxon>
        <taxon>Myrtales</taxon>
        <taxon>Myrtaceae</taxon>
        <taxon>Myrtoideae</taxon>
        <taxon>Eucalypteae</taxon>
        <taxon>Eucalyptus</taxon>
    </lineage>
</organism>
<sequence>MIFKYPYRRAYDVTIPKAELPEWVLPIENGFVSFRASRELSHEFLGFVICVVHSTDEQDHGSQSYHIESKVNGQMLCKREWTPVKNHTSFLLFIRPYWRAVNFGQIYGSHEQFSVKVSGGVPKKCGFRIMCERLEEDLKVKLQDLMDPALLFEYGHESTYSKPMGPLMHGTIKADIQNDLQDCPAALLSASRQLVSHLTAPSSDGCKIVTYQRRRRRREEVCLPETESLVNRRRRRLESRGDGLASPTEAMETHDLKDV</sequence>